<dbReference type="KEGG" id="ela:UCREL1_754"/>
<proteinExistence type="predicted"/>
<sequence>MDNKSKSIENYGLCRVEVACHADEVAFMAPFLQRFPLDWECYAILLPQSLKGDIETGLQINTYTTSISENAYATLYVKLTKDEAIGSERLTEMNYRDMVVDNVRASGGDMRKIKVLGVGMILNDASRASIKRVFDALGKDILSRGNVVVTPEDNPREFLECVTNNPFARGQQSMLKHRAADTGNAFIERFILMSDGYDCPPEHQGAIPYGEPRLNMVTVLGRNTN</sequence>
<keyword evidence="2" id="KW-1185">Reference proteome</keyword>
<protein>
    <submittedName>
        <fullName evidence="1">Uncharacterized protein</fullName>
    </submittedName>
</protein>
<dbReference type="AlphaFoldDB" id="M7T6F4"/>
<dbReference type="Proteomes" id="UP000012174">
    <property type="component" value="Unassembled WGS sequence"/>
</dbReference>
<dbReference type="OrthoDB" id="4658887at2759"/>
<dbReference type="HOGENOM" id="CLU_109010_0_0_1"/>
<organism evidence="1 2">
    <name type="scientific">Eutypa lata (strain UCR-EL1)</name>
    <name type="common">Grapevine dieback disease fungus</name>
    <name type="synonym">Eutypa armeniacae</name>
    <dbReference type="NCBI Taxonomy" id="1287681"/>
    <lineage>
        <taxon>Eukaryota</taxon>
        <taxon>Fungi</taxon>
        <taxon>Dikarya</taxon>
        <taxon>Ascomycota</taxon>
        <taxon>Pezizomycotina</taxon>
        <taxon>Sordariomycetes</taxon>
        <taxon>Xylariomycetidae</taxon>
        <taxon>Xylariales</taxon>
        <taxon>Diatrypaceae</taxon>
        <taxon>Eutypa</taxon>
    </lineage>
</organism>
<evidence type="ECO:0000313" key="1">
    <source>
        <dbReference type="EMBL" id="EMR72197.1"/>
    </source>
</evidence>
<gene>
    <name evidence="1" type="ORF">UCREL1_754</name>
</gene>
<name>M7T6F4_EUTLA</name>
<reference evidence="2" key="1">
    <citation type="journal article" date="2013" name="Genome Announc.">
        <title>Draft genome sequence of the grapevine dieback fungus Eutypa lata UCR-EL1.</title>
        <authorList>
            <person name="Blanco-Ulate B."/>
            <person name="Rolshausen P.E."/>
            <person name="Cantu D."/>
        </authorList>
    </citation>
    <scope>NUCLEOTIDE SEQUENCE [LARGE SCALE GENOMIC DNA]</scope>
    <source>
        <strain evidence="2">UCR-EL1</strain>
    </source>
</reference>
<dbReference type="EMBL" id="KB705491">
    <property type="protein sequence ID" value="EMR72197.1"/>
    <property type="molecule type" value="Genomic_DNA"/>
</dbReference>
<evidence type="ECO:0000313" key="2">
    <source>
        <dbReference type="Proteomes" id="UP000012174"/>
    </source>
</evidence>
<accession>M7T6F4</accession>